<dbReference type="Proteomes" id="UP001159428">
    <property type="component" value="Unassembled WGS sequence"/>
</dbReference>
<dbReference type="EMBL" id="CALNXJ010000029">
    <property type="protein sequence ID" value="CAH3135353.1"/>
    <property type="molecule type" value="Genomic_DNA"/>
</dbReference>
<reference evidence="2 3" key="1">
    <citation type="submission" date="2022-05" db="EMBL/GenBank/DDBJ databases">
        <authorList>
            <consortium name="Genoscope - CEA"/>
            <person name="William W."/>
        </authorList>
    </citation>
    <scope>NUCLEOTIDE SEQUENCE [LARGE SCALE GENOMIC DNA]</scope>
</reference>
<evidence type="ECO:0000256" key="1">
    <source>
        <dbReference type="SAM" id="Phobius"/>
    </source>
</evidence>
<feature type="transmembrane region" description="Helical" evidence="1">
    <location>
        <begin position="88"/>
        <end position="108"/>
    </location>
</feature>
<feature type="transmembrane region" description="Helical" evidence="1">
    <location>
        <begin position="263"/>
        <end position="284"/>
    </location>
</feature>
<organism evidence="2 3">
    <name type="scientific">Pocillopora meandrina</name>
    <dbReference type="NCBI Taxonomy" id="46732"/>
    <lineage>
        <taxon>Eukaryota</taxon>
        <taxon>Metazoa</taxon>
        <taxon>Cnidaria</taxon>
        <taxon>Anthozoa</taxon>
        <taxon>Hexacorallia</taxon>
        <taxon>Scleractinia</taxon>
        <taxon>Astrocoeniina</taxon>
        <taxon>Pocilloporidae</taxon>
        <taxon>Pocillopora</taxon>
    </lineage>
</organism>
<keyword evidence="1" id="KW-0472">Membrane</keyword>
<protein>
    <submittedName>
        <fullName evidence="2">Uncharacterized protein</fullName>
    </submittedName>
</protein>
<feature type="transmembrane region" description="Helical" evidence="1">
    <location>
        <begin position="59"/>
        <end position="76"/>
    </location>
</feature>
<feature type="transmembrane region" description="Helical" evidence="1">
    <location>
        <begin position="236"/>
        <end position="257"/>
    </location>
</feature>
<proteinExistence type="predicted"/>
<keyword evidence="1" id="KW-0812">Transmembrane</keyword>
<evidence type="ECO:0000313" key="2">
    <source>
        <dbReference type="EMBL" id="CAH3135353.1"/>
    </source>
</evidence>
<gene>
    <name evidence="2" type="ORF">PMEA_00016179</name>
</gene>
<accession>A0AAU9X377</accession>
<dbReference type="AlphaFoldDB" id="A0AAU9X377"/>
<evidence type="ECO:0000313" key="3">
    <source>
        <dbReference type="Proteomes" id="UP001159428"/>
    </source>
</evidence>
<comment type="caution">
    <text evidence="2">The sequence shown here is derived from an EMBL/GenBank/DDBJ whole genome shotgun (WGS) entry which is preliminary data.</text>
</comment>
<keyword evidence="1" id="KW-1133">Transmembrane helix</keyword>
<keyword evidence="3" id="KW-1185">Reference proteome</keyword>
<feature type="transmembrane region" description="Helical" evidence="1">
    <location>
        <begin position="21"/>
        <end position="39"/>
    </location>
</feature>
<sequence length="296" mass="33544">MDFKYIFSVPLTKQMTRTEKFVQRSCLMFYCLGGATFLLSPQIVGIVFTLDLVGHSDGYLRLLGLAVIEIGFIFIISARSYCRGSRYATILTSVVDRLVWANFISLMLVEKGLLPFRLSLFWMVPNSIFALAIVVIWSQETKDASVSKFLQEVTLDIKRFEMAKTEGLVATVFVLGVVQFCFWSLLVIRPDFAAIIFQLDKFSGFSQGFLASYFFVRSAHGLHYMIAASNGNLRVVSAFVCSRILLNVPTFFCLLIFDQIEKNLFIALLSLELLISTILLTIIMRAKPFKADYKIE</sequence>
<feature type="transmembrane region" description="Helical" evidence="1">
    <location>
        <begin position="120"/>
        <end position="138"/>
    </location>
</feature>
<name>A0AAU9X377_9CNID</name>
<feature type="transmembrane region" description="Helical" evidence="1">
    <location>
        <begin position="167"/>
        <end position="186"/>
    </location>
</feature>